<accession>A0A3N5B2W0</accession>
<keyword evidence="6" id="KW-0503">Monooxygenase</keyword>
<evidence type="ECO:0000313" key="6">
    <source>
        <dbReference type="EMBL" id="RPF49910.1"/>
    </source>
</evidence>
<evidence type="ECO:0000256" key="5">
    <source>
        <dbReference type="ARBA" id="ARBA00023002"/>
    </source>
</evidence>
<evidence type="ECO:0000256" key="4">
    <source>
        <dbReference type="ARBA" id="ARBA00022643"/>
    </source>
</evidence>
<dbReference type="InterPro" id="IPR004136">
    <property type="entry name" value="NMO"/>
</dbReference>
<dbReference type="SUPFAM" id="SSF51412">
    <property type="entry name" value="Inosine monophosphate dehydrogenase (IMPDH)"/>
    <property type="match status" value="1"/>
</dbReference>
<organism evidence="6 7">
    <name type="scientific">Thermodesulfitimonas autotrophica</name>
    <dbReference type="NCBI Taxonomy" id="1894989"/>
    <lineage>
        <taxon>Bacteria</taxon>
        <taxon>Bacillati</taxon>
        <taxon>Bacillota</taxon>
        <taxon>Clostridia</taxon>
        <taxon>Thermoanaerobacterales</taxon>
        <taxon>Thermoanaerobacteraceae</taxon>
        <taxon>Thermodesulfitimonas</taxon>
    </lineage>
</organism>
<dbReference type="Pfam" id="PF03060">
    <property type="entry name" value="NMO"/>
    <property type="match status" value="1"/>
</dbReference>
<comment type="function">
    <text evidence="1">Nitronate monooxygenase that uses molecular oxygen to catalyze the oxidative denitrification of alkyl nitronates. Acts on propionate 3-nitronate (P3N), the presumed physiological substrate. Probably functions in the detoxification of P3N, a metabolic poison produced by plants and fungi as a defense mechanism.</text>
</comment>
<dbReference type="PANTHER" id="PTHR32332:SF18">
    <property type="entry name" value="2-NITROPROPANE DIOXYGENASE"/>
    <property type="match status" value="1"/>
</dbReference>
<name>A0A3N5B2W0_9THEO</name>
<dbReference type="PANTHER" id="PTHR32332">
    <property type="entry name" value="2-NITROPROPANE DIOXYGENASE"/>
    <property type="match status" value="1"/>
</dbReference>
<sequence length="372" mass="39455">MVANGFNKLRIGELTAEVPVIQGGMGVGVSLSGLASAVANEGGIGVIATAGIGMFEPDFATDFPGANIRALKKEIRKARARTKGILGVNIMVALSNFADMAKTAVEEKVDIIFSGAGLPLNLPEFLEGNQRTKLVPIVSSARAATLICRRWLGKYSRLPDAIVVEGPMAGGHLGFKEEQLGDPAFALERLVTEVIAAVKPFAAEGQRPIPVIAAGGIYTGADIYKFIRLGAAGVQMATRFVTTYECDAAPAFKQAYIDARKEDLVIIKSPVGLPGRAIRNNFTDAVNAGKRKPFKCPYHCIKTCAYQSSPYCIALALINAQKGNLKHGFAFAGENAYRAKEIVSVRELVRILREEYAAAAEPVALASSGSGL</sequence>
<evidence type="ECO:0000256" key="1">
    <source>
        <dbReference type="ARBA" id="ARBA00003535"/>
    </source>
</evidence>
<dbReference type="InterPro" id="IPR013785">
    <property type="entry name" value="Aldolase_TIM"/>
</dbReference>
<dbReference type="Gene3D" id="3.20.20.70">
    <property type="entry name" value="Aldolase class I"/>
    <property type="match status" value="1"/>
</dbReference>
<keyword evidence="5" id="KW-0560">Oxidoreductase</keyword>
<protein>
    <recommendedName>
        <fullName evidence="2">Probable nitronate monooxygenase</fullName>
    </recommendedName>
</protein>
<gene>
    <name evidence="6" type="ORF">EDD75_0736</name>
</gene>
<dbReference type="EMBL" id="RKRE01000001">
    <property type="protein sequence ID" value="RPF49910.1"/>
    <property type="molecule type" value="Genomic_DNA"/>
</dbReference>
<dbReference type="CDD" id="cd04730">
    <property type="entry name" value="NPD_like"/>
    <property type="match status" value="1"/>
</dbReference>
<dbReference type="OrthoDB" id="9778912at2"/>
<evidence type="ECO:0000313" key="7">
    <source>
        <dbReference type="Proteomes" id="UP000282654"/>
    </source>
</evidence>
<keyword evidence="3" id="KW-0285">Flavoprotein</keyword>
<keyword evidence="7" id="KW-1185">Reference proteome</keyword>
<evidence type="ECO:0000256" key="2">
    <source>
        <dbReference type="ARBA" id="ARBA00013457"/>
    </source>
</evidence>
<evidence type="ECO:0000256" key="3">
    <source>
        <dbReference type="ARBA" id="ARBA00022630"/>
    </source>
</evidence>
<keyword evidence="4" id="KW-0288">FMN</keyword>
<reference evidence="6 7" key="1">
    <citation type="submission" date="2018-11" db="EMBL/GenBank/DDBJ databases">
        <title>Genomic Encyclopedia of Type Strains, Phase IV (KMG-IV): sequencing the most valuable type-strain genomes for metagenomic binning, comparative biology and taxonomic classification.</title>
        <authorList>
            <person name="Goeker M."/>
        </authorList>
    </citation>
    <scope>NUCLEOTIDE SEQUENCE [LARGE SCALE GENOMIC DNA]</scope>
    <source>
        <strain evidence="6 7">DSM 102936</strain>
    </source>
</reference>
<dbReference type="RefSeq" id="WP_123928127.1">
    <property type="nucleotide sequence ID" value="NZ_RKRE01000001.1"/>
</dbReference>
<proteinExistence type="predicted"/>
<comment type="caution">
    <text evidence="6">The sequence shown here is derived from an EMBL/GenBank/DDBJ whole genome shotgun (WGS) entry which is preliminary data.</text>
</comment>
<dbReference type="Proteomes" id="UP000282654">
    <property type="component" value="Unassembled WGS sequence"/>
</dbReference>
<dbReference type="AlphaFoldDB" id="A0A3N5B2W0"/>
<dbReference type="GO" id="GO:0018580">
    <property type="term" value="F:nitronate monooxygenase activity"/>
    <property type="evidence" value="ECO:0007669"/>
    <property type="project" value="InterPro"/>
</dbReference>